<organism evidence="3 4">
    <name type="scientific">Pyrrhoderma noxium</name>
    <dbReference type="NCBI Taxonomy" id="2282107"/>
    <lineage>
        <taxon>Eukaryota</taxon>
        <taxon>Fungi</taxon>
        <taxon>Dikarya</taxon>
        <taxon>Basidiomycota</taxon>
        <taxon>Agaricomycotina</taxon>
        <taxon>Agaricomycetes</taxon>
        <taxon>Hymenochaetales</taxon>
        <taxon>Hymenochaetaceae</taxon>
        <taxon>Pyrrhoderma</taxon>
    </lineage>
</organism>
<dbReference type="Gene3D" id="2.60.120.200">
    <property type="match status" value="1"/>
</dbReference>
<dbReference type="InParanoid" id="A0A286USU1"/>
<dbReference type="InterPro" id="IPR050546">
    <property type="entry name" value="Glycosyl_Hydrlase_16"/>
</dbReference>
<name>A0A286USU1_9AGAM</name>
<feature type="chain" id="PRO_5013682457" evidence="1">
    <location>
        <begin position="25"/>
        <end position="406"/>
    </location>
</feature>
<dbReference type="GO" id="GO:0004553">
    <property type="term" value="F:hydrolase activity, hydrolyzing O-glycosyl compounds"/>
    <property type="evidence" value="ECO:0007669"/>
    <property type="project" value="InterPro"/>
</dbReference>
<dbReference type="SUPFAM" id="SSF49899">
    <property type="entry name" value="Concanavalin A-like lectins/glucanases"/>
    <property type="match status" value="1"/>
</dbReference>
<dbReference type="InterPro" id="IPR000757">
    <property type="entry name" value="Beta-glucanase-like"/>
</dbReference>
<dbReference type="Proteomes" id="UP000217199">
    <property type="component" value="Unassembled WGS sequence"/>
</dbReference>
<dbReference type="AlphaFoldDB" id="A0A286USU1"/>
<evidence type="ECO:0000313" key="3">
    <source>
        <dbReference type="EMBL" id="PAV22650.1"/>
    </source>
</evidence>
<feature type="domain" description="GH16" evidence="2">
    <location>
        <begin position="94"/>
        <end position="359"/>
    </location>
</feature>
<proteinExistence type="predicted"/>
<feature type="signal peptide" evidence="1">
    <location>
        <begin position="1"/>
        <end position="24"/>
    </location>
</feature>
<dbReference type="Pfam" id="PF26113">
    <property type="entry name" value="GH16_XgeA"/>
    <property type="match status" value="1"/>
</dbReference>
<dbReference type="PANTHER" id="PTHR10963:SF24">
    <property type="entry name" value="GLYCOSIDASE C21B10.07-RELATED"/>
    <property type="match status" value="1"/>
</dbReference>
<evidence type="ECO:0000259" key="2">
    <source>
        <dbReference type="PROSITE" id="PS51762"/>
    </source>
</evidence>
<keyword evidence="3" id="KW-0378">Hydrolase</keyword>
<dbReference type="OrthoDB" id="192832at2759"/>
<sequence length="406" mass="43548">MFSKGIHVTLLLLIASQQIPPSAALSASHVLNRTSKSWHRLSKRGALLARDLRISLHQISGVGFDISSYTPQKVVCARPDTLAFGGDATSTSPATSSAAPTASATPVYQLVESHIGENFFDGWSFFGNVDNATAGAVNYLNEEDAFSSGLITASNADGRTIIKMDTTPRITGYRDSIRITTKNTFTGGVFVLDAYHMPHGCAVWPAFWTNAYTSGQGVNDNTNNQATLHTDTGCTLSSEISTTSTLVETTDCDGNLDSNPGCGYLSTSNMTYGEGFNSNGGGVYAMHWSNDGISVYFFPRGSIPTDIQNGAPTPDSWGTPMAHWSSKTCDIAKFFKSHWVLINTTLCGYWAGNGWNSSGSPGQETSCAVRTGYASCEDFVRNSGSSFSEAYWDIASVKVYQTSRKT</sequence>
<keyword evidence="1" id="KW-0732">Signal</keyword>
<dbReference type="EMBL" id="NBII01000002">
    <property type="protein sequence ID" value="PAV22650.1"/>
    <property type="molecule type" value="Genomic_DNA"/>
</dbReference>
<comment type="caution">
    <text evidence="3">The sequence shown here is derived from an EMBL/GenBank/DDBJ whole genome shotgun (WGS) entry which is preliminary data.</text>
</comment>
<dbReference type="InterPro" id="IPR013320">
    <property type="entry name" value="ConA-like_dom_sf"/>
</dbReference>
<gene>
    <name evidence="3" type="ORF">PNOK_0260700</name>
</gene>
<evidence type="ECO:0000256" key="1">
    <source>
        <dbReference type="SAM" id="SignalP"/>
    </source>
</evidence>
<dbReference type="STRING" id="2282107.A0A286USU1"/>
<accession>A0A286USU1</accession>
<dbReference type="CDD" id="cd02181">
    <property type="entry name" value="GH16_fungal_Lam16A_glucanase"/>
    <property type="match status" value="1"/>
</dbReference>
<protein>
    <submittedName>
        <fullName evidence="3">Glycoside hydrolase family 16</fullName>
    </submittedName>
</protein>
<evidence type="ECO:0000313" key="4">
    <source>
        <dbReference type="Proteomes" id="UP000217199"/>
    </source>
</evidence>
<dbReference type="PROSITE" id="PS51762">
    <property type="entry name" value="GH16_2"/>
    <property type="match status" value="1"/>
</dbReference>
<dbReference type="GO" id="GO:0009251">
    <property type="term" value="P:glucan catabolic process"/>
    <property type="evidence" value="ECO:0007669"/>
    <property type="project" value="TreeGrafter"/>
</dbReference>
<keyword evidence="4" id="KW-1185">Reference proteome</keyword>
<dbReference type="PANTHER" id="PTHR10963">
    <property type="entry name" value="GLYCOSYL HYDROLASE-RELATED"/>
    <property type="match status" value="1"/>
</dbReference>
<reference evidence="3 4" key="1">
    <citation type="journal article" date="2017" name="Mol. Ecol.">
        <title>Comparative and population genomic landscape of Phellinus noxius: A hypervariable fungus causing root rot in trees.</title>
        <authorList>
            <person name="Chung C.L."/>
            <person name="Lee T.J."/>
            <person name="Akiba M."/>
            <person name="Lee H.H."/>
            <person name="Kuo T.H."/>
            <person name="Liu D."/>
            <person name="Ke H.M."/>
            <person name="Yokoi T."/>
            <person name="Roa M.B."/>
            <person name="Lu M.J."/>
            <person name="Chang Y.Y."/>
            <person name="Ann P.J."/>
            <person name="Tsai J.N."/>
            <person name="Chen C.Y."/>
            <person name="Tzean S.S."/>
            <person name="Ota Y."/>
            <person name="Hattori T."/>
            <person name="Sahashi N."/>
            <person name="Liou R.F."/>
            <person name="Kikuchi T."/>
            <person name="Tsai I.J."/>
        </authorList>
    </citation>
    <scope>NUCLEOTIDE SEQUENCE [LARGE SCALE GENOMIC DNA]</scope>
    <source>
        <strain evidence="3 4">FFPRI411160</strain>
    </source>
</reference>